<name>A0A0F9K8I5_9ZZZZ</name>
<comment type="caution">
    <text evidence="1">The sequence shown here is derived from an EMBL/GenBank/DDBJ whole genome shotgun (WGS) entry which is preliminary data.</text>
</comment>
<protein>
    <submittedName>
        <fullName evidence="1">Uncharacterized protein</fullName>
    </submittedName>
</protein>
<organism evidence="1">
    <name type="scientific">marine sediment metagenome</name>
    <dbReference type="NCBI Taxonomy" id="412755"/>
    <lineage>
        <taxon>unclassified sequences</taxon>
        <taxon>metagenomes</taxon>
        <taxon>ecological metagenomes</taxon>
    </lineage>
</organism>
<dbReference type="AlphaFoldDB" id="A0A0F9K8I5"/>
<reference evidence="1" key="1">
    <citation type="journal article" date="2015" name="Nature">
        <title>Complex archaea that bridge the gap between prokaryotes and eukaryotes.</title>
        <authorList>
            <person name="Spang A."/>
            <person name="Saw J.H."/>
            <person name="Jorgensen S.L."/>
            <person name="Zaremba-Niedzwiedzka K."/>
            <person name="Martijn J."/>
            <person name="Lind A.E."/>
            <person name="van Eijk R."/>
            <person name="Schleper C."/>
            <person name="Guy L."/>
            <person name="Ettema T.J."/>
        </authorList>
    </citation>
    <scope>NUCLEOTIDE SEQUENCE</scope>
</reference>
<dbReference type="EMBL" id="LAZR01008488">
    <property type="protein sequence ID" value="KKM78459.1"/>
    <property type="molecule type" value="Genomic_DNA"/>
</dbReference>
<gene>
    <name evidence="1" type="ORF">LCGC14_1359870</name>
</gene>
<proteinExistence type="predicted"/>
<sequence length="50" mass="5747">DIGEKLNDDRDGTVINVNGAYILIELDKSKVHVERYPCEITEIWSVKDEN</sequence>
<evidence type="ECO:0000313" key="1">
    <source>
        <dbReference type="EMBL" id="KKM78459.1"/>
    </source>
</evidence>
<feature type="non-terminal residue" evidence="1">
    <location>
        <position position="1"/>
    </location>
</feature>
<accession>A0A0F9K8I5</accession>